<dbReference type="InterPro" id="IPR007345">
    <property type="entry name" value="Polysacch_pyruvyl_Trfase"/>
</dbReference>
<dbReference type="EMBL" id="WMZU01000007">
    <property type="protein sequence ID" value="MTS26905.1"/>
    <property type="molecule type" value="Genomic_DNA"/>
</dbReference>
<name>A0A6L6LQ85_9FIRM</name>
<evidence type="ECO:0000259" key="1">
    <source>
        <dbReference type="Pfam" id="PF04230"/>
    </source>
</evidence>
<dbReference type="PANTHER" id="PTHR36836:SF1">
    <property type="entry name" value="COLANIC ACID BIOSYNTHESIS PROTEIN WCAK"/>
    <property type="match status" value="1"/>
</dbReference>
<sequence length="608" mass="68041">MAVYRRGDCMPKDRYIIAQIGTFDCKNFGDLLFPNVLEWHLKKRGQNAELVLFSPMGGEKPFESGTLVYPICDLERLYRERHFDAIVIGGGDLIRLDSGWASQEKYDVDASTMELWLIPAVVSLKYDIPLLWNSPGVPFPFTAAQTPLVKLALDAADYLSVRDETSRDNLGETEACRVAVSPDTVFTVDGLYPREKTDGLFLRLCERFGFADDFMVFQVNQSVASPDACAAALQEVQTKYGSEIVFMPIGYVHMDKECMRTLYSAVSGRDLKIRFIEDELSPVEMIAMLSHARCFIGTSLHGSAVSSAYGVPAVALNFANLAKVRGAFRLLGAEDCLAADFADLPAAMDAALKRSASAAAELRRQAEEHMDRLIGCIGAPKRHAFTQRGAQSFFLEVHHMLTKGVTQRRGILYYARPSSDFSESARQDFTWHQGKPFVREFVFDAPVVAVRLDPLEGSGCIVWNLHILADGCAVPEDYVVVPCGAKKQGTYFLLDSDPQLVIRMPRSARTIRVEAHMCSLDESQERLWAQTLDNKLQFEETPDASGSETMQRILCEKEAHIAELTGALEEARRHEIEMRAAHEAIVHSTFWRMTWPLRRLVGMVKGKR</sequence>
<organism evidence="2 3">
    <name type="scientific">Ruthenibacterium lactatiformans</name>
    <dbReference type="NCBI Taxonomy" id="1550024"/>
    <lineage>
        <taxon>Bacteria</taxon>
        <taxon>Bacillati</taxon>
        <taxon>Bacillota</taxon>
        <taxon>Clostridia</taxon>
        <taxon>Eubacteriales</taxon>
        <taxon>Oscillospiraceae</taxon>
        <taxon>Ruthenibacterium</taxon>
    </lineage>
</organism>
<evidence type="ECO:0000313" key="2">
    <source>
        <dbReference type="EMBL" id="MTS26905.1"/>
    </source>
</evidence>
<dbReference type="Proteomes" id="UP000472755">
    <property type="component" value="Unassembled WGS sequence"/>
</dbReference>
<evidence type="ECO:0000313" key="3">
    <source>
        <dbReference type="Proteomes" id="UP000472755"/>
    </source>
</evidence>
<dbReference type="AlphaFoldDB" id="A0A6L6LQ85"/>
<comment type="caution">
    <text evidence="2">The sequence shown here is derived from an EMBL/GenBank/DDBJ whole genome shotgun (WGS) entry which is preliminary data.</text>
</comment>
<protein>
    <recommendedName>
        <fullName evidence="1">Polysaccharide pyruvyl transferase domain-containing protein</fullName>
    </recommendedName>
</protein>
<dbReference type="Pfam" id="PF04230">
    <property type="entry name" value="PS_pyruv_trans"/>
    <property type="match status" value="1"/>
</dbReference>
<accession>A0A6L6LQ85</accession>
<gene>
    <name evidence="2" type="ORF">GMD59_06340</name>
</gene>
<feature type="domain" description="Polysaccharide pyruvyl transferase" evidence="1">
    <location>
        <begin position="27"/>
        <end position="317"/>
    </location>
</feature>
<proteinExistence type="predicted"/>
<dbReference type="PANTHER" id="PTHR36836">
    <property type="entry name" value="COLANIC ACID BIOSYNTHESIS PROTEIN WCAK"/>
    <property type="match status" value="1"/>
</dbReference>
<reference evidence="2 3" key="1">
    <citation type="journal article" date="2019" name="Nat. Med.">
        <title>A library of human gut bacterial isolates paired with longitudinal multiomics data enables mechanistic microbiome research.</title>
        <authorList>
            <person name="Poyet M."/>
            <person name="Groussin M."/>
            <person name="Gibbons S.M."/>
            <person name="Avila-Pacheco J."/>
            <person name="Jiang X."/>
            <person name="Kearney S.M."/>
            <person name="Perrotta A.R."/>
            <person name="Berdy B."/>
            <person name="Zhao S."/>
            <person name="Lieberman T.D."/>
            <person name="Swanson P.K."/>
            <person name="Smith M."/>
            <person name="Roesemann S."/>
            <person name="Alexander J.E."/>
            <person name="Rich S.A."/>
            <person name="Livny J."/>
            <person name="Vlamakis H."/>
            <person name="Clish C."/>
            <person name="Bullock K."/>
            <person name="Deik A."/>
            <person name="Scott J."/>
            <person name="Pierce K.A."/>
            <person name="Xavier R.J."/>
            <person name="Alm E.J."/>
        </authorList>
    </citation>
    <scope>NUCLEOTIDE SEQUENCE [LARGE SCALE GENOMIC DNA]</scope>
    <source>
        <strain evidence="2 3">BIOML-A4</strain>
    </source>
</reference>